<reference evidence="3" key="1">
    <citation type="journal article" date="2019" name="Int. J. Syst. Evol. Microbiol.">
        <title>The Global Catalogue of Microorganisms (GCM) 10K type strain sequencing project: providing services to taxonomists for standard genome sequencing and annotation.</title>
        <authorList>
            <consortium name="The Broad Institute Genomics Platform"/>
            <consortium name="The Broad Institute Genome Sequencing Center for Infectious Disease"/>
            <person name="Wu L."/>
            <person name="Ma J."/>
        </authorList>
    </citation>
    <scope>NUCLEOTIDE SEQUENCE [LARGE SCALE GENOMIC DNA]</scope>
    <source>
        <strain evidence="3">CGMCC 1.12478</strain>
    </source>
</reference>
<gene>
    <name evidence="2" type="ORF">GCM10011363_29920</name>
</gene>
<evidence type="ECO:0008006" key="4">
    <source>
        <dbReference type="Google" id="ProtNLM"/>
    </source>
</evidence>
<comment type="caution">
    <text evidence="2">The sequence shown here is derived from an EMBL/GenBank/DDBJ whole genome shotgun (WGS) entry which is preliminary data.</text>
</comment>
<name>A0ABQ1KUY2_9RHOB</name>
<sequence length="330" mass="34780">MDPSALNQIRMVRLTFQFDGFTVTLVVDAEVRENAFDSGEAELIFVHPTGPHLPQLRHILNAFIAGDLIGLGQTISVAGTAAAKGPKADTARESRLSLRRMAGGLGVGLLSLGLIAVAGTLIYQRAYVTLLPTPGTVVSTAETLRATTTGQVVFLDLTAGQGDVAIAIQSASGDVQSLILPCECSVTSDGLREGSTVLMGEAVLRLAQESDMRLVAADIPPEMLFDLAGADRITLTLPNGETASATIDPLRRAINETQANTVYLRPDAPLGSDRLGDPVEVRILRDTGALGQFAETTGRRLTAWAHAIPSHLAGWAKAASMQLANFFQGV</sequence>
<keyword evidence="1" id="KW-0472">Membrane</keyword>
<dbReference type="EMBL" id="BMFC01000008">
    <property type="protein sequence ID" value="GGC11266.1"/>
    <property type="molecule type" value="Genomic_DNA"/>
</dbReference>
<keyword evidence="3" id="KW-1185">Reference proteome</keyword>
<dbReference type="Proteomes" id="UP000645462">
    <property type="component" value="Unassembled WGS sequence"/>
</dbReference>
<evidence type="ECO:0000313" key="2">
    <source>
        <dbReference type="EMBL" id="GGC11266.1"/>
    </source>
</evidence>
<proteinExistence type="predicted"/>
<feature type="transmembrane region" description="Helical" evidence="1">
    <location>
        <begin position="102"/>
        <end position="123"/>
    </location>
</feature>
<evidence type="ECO:0000313" key="3">
    <source>
        <dbReference type="Proteomes" id="UP000645462"/>
    </source>
</evidence>
<organism evidence="2 3">
    <name type="scientific">Marivita lacus</name>
    <dbReference type="NCBI Taxonomy" id="1323742"/>
    <lineage>
        <taxon>Bacteria</taxon>
        <taxon>Pseudomonadati</taxon>
        <taxon>Pseudomonadota</taxon>
        <taxon>Alphaproteobacteria</taxon>
        <taxon>Rhodobacterales</taxon>
        <taxon>Roseobacteraceae</taxon>
        <taxon>Marivita</taxon>
    </lineage>
</organism>
<protein>
    <recommendedName>
        <fullName evidence="4">HlyD family secretion protein</fullName>
    </recommendedName>
</protein>
<evidence type="ECO:0000256" key="1">
    <source>
        <dbReference type="SAM" id="Phobius"/>
    </source>
</evidence>
<accession>A0ABQ1KUY2</accession>
<keyword evidence="1" id="KW-1133">Transmembrane helix</keyword>
<keyword evidence="1" id="KW-0812">Transmembrane</keyword>